<evidence type="ECO:0000313" key="7">
    <source>
        <dbReference type="Proteomes" id="UP000235220"/>
    </source>
</evidence>
<dbReference type="AlphaFoldDB" id="A0A6P9E6J0"/>
<feature type="compositionally biased region" description="Basic residues" evidence="4">
    <location>
        <begin position="137"/>
        <end position="149"/>
    </location>
</feature>
<gene>
    <name evidence="8" type="primary">LOC109007191</name>
</gene>
<dbReference type="InterPro" id="IPR012677">
    <property type="entry name" value="Nucleotide-bd_a/b_plait_sf"/>
</dbReference>
<dbReference type="OrthoDB" id="410044at2759"/>
<evidence type="ECO:0000256" key="1">
    <source>
        <dbReference type="ARBA" id="ARBA00022737"/>
    </source>
</evidence>
<keyword evidence="1" id="KW-0677">Repeat</keyword>
<dbReference type="InterPro" id="IPR035979">
    <property type="entry name" value="RBD_domain_sf"/>
</dbReference>
<feature type="compositionally biased region" description="Low complexity" evidence="4">
    <location>
        <begin position="551"/>
        <end position="562"/>
    </location>
</feature>
<dbReference type="InterPro" id="IPR002156">
    <property type="entry name" value="RNaseH_domain"/>
</dbReference>
<dbReference type="PROSITE" id="PS50020">
    <property type="entry name" value="WW_DOMAIN_2"/>
    <property type="match status" value="1"/>
</dbReference>
<dbReference type="RefSeq" id="XP_035538477.1">
    <property type="nucleotide sequence ID" value="XM_035682584.1"/>
</dbReference>
<feature type="domain" description="RRM" evidence="6">
    <location>
        <begin position="260"/>
        <end position="341"/>
    </location>
</feature>
<proteinExistence type="predicted"/>
<keyword evidence="2 3" id="KW-0694">RNA-binding</keyword>
<dbReference type="GeneID" id="109007191"/>
<dbReference type="GO" id="GO:0004523">
    <property type="term" value="F:RNA-DNA hybrid ribonuclease activity"/>
    <property type="evidence" value="ECO:0007669"/>
    <property type="project" value="InterPro"/>
</dbReference>
<sequence length="742" mass="83158">MEGFHLFQFDVAVRTHGSIIATVCRATDKKPIFVIINFIRSTNPNVDEASAALEGIQEVLRRNLKKIHIESDSQQVVDGLLLEAPNLDWEIENIAANMLHLLKSMESLTGFAKDLQSAKLEKHRGERFNSHQEPHYHPHNHHSDHHNHHDQHFNNPNYHPNHHDQHFNNPNYHHHHHNYQPDYRHHQHPDHSYNHHHHVIAEPNDLFVSGGFPPNGGAGGVGVGDGAGYGPGSGYFGRKRWRHQSARGASPDQVDGVGHVKLYVVPVPRTATEADIRPVFEEHGNVVEVVILKDKRTGQQQGSCFVKYATVDEAEGAIRALNHQYTFAGENVPLLVKYADKERERLGVLDKLYVGCLNKDASAKEIEEIFSPYGLVEDIFIMRDEMKQSRGSGFVKFSHRDMALAAIKALNGTFMMRGCDQPLIVRFADPKKPRTGEPRGNHGFASANFTPFSKEPFARLGPNVGDGGCILPNASFPIQPNSTSSLPQAVPQMINQEPVMQQPFPSLQQSTSELSQMSLQQTQTPQTSSQSSQLAVSDVQRQSHQTDKVEQQLSLQVTSQQSPRTGSNPPILASTSSSPAVPLSPQIVAPLECDWSEHTCPDGYKYYYNCVTYESRWEKPGEYASYELQLQKQQSQQNPSHQLQSLLPVLSTERVVQTEQVQLLPQFIMKLLNPSLPLTVDINFFLLVVGENGRFELPLGEGDYISMFVYNVQVSCRKNIEADLMEITGKELAFVDGLNDLT</sequence>
<dbReference type="PANTHER" id="PTHR24012">
    <property type="entry name" value="RNA BINDING PROTEIN"/>
    <property type="match status" value="1"/>
</dbReference>
<dbReference type="InterPro" id="IPR036397">
    <property type="entry name" value="RNaseH_sf"/>
</dbReference>
<evidence type="ECO:0000256" key="3">
    <source>
        <dbReference type="PROSITE-ProRule" id="PRU00176"/>
    </source>
</evidence>
<evidence type="ECO:0000256" key="2">
    <source>
        <dbReference type="ARBA" id="ARBA00022884"/>
    </source>
</evidence>
<dbReference type="Gene3D" id="3.30.420.10">
    <property type="entry name" value="Ribonuclease H-like superfamily/Ribonuclease H"/>
    <property type="match status" value="1"/>
</dbReference>
<dbReference type="InterPro" id="IPR036020">
    <property type="entry name" value="WW_dom_sf"/>
</dbReference>
<dbReference type="PROSITE" id="PS50102">
    <property type="entry name" value="RRM"/>
    <property type="match status" value="2"/>
</dbReference>
<dbReference type="Pfam" id="PF00076">
    <property type="entry name" value="RRM_1"/>
    <property type="match status" value="2"/>
</dbReference>
<accession>A0A6P9E6J0</accession>
<dbReference type="CDD" id="cd00201">
    <property type="entry name" value="WW"/>
    <property type="match status" value="1"/>
</dbReference>
<dbReference type="GO" id="GO:0003729">
    <property type="term" value="F:mRNA binding"/>
    <property type="evidence" value="ECO:0000318"/>
    <property type="project" value="GO_Central"/>
</dbReference>
<dbReference type="Gene3D" id="3.30.70.330">
    <property type="match status" value="2"/>
</dbReference>
<dbReference type="SUPFAM" id="SSF54928">
    <property type="entry name" value="RNA-binding domain, RBD"/>
    <property type="match status" value="2"/>
</dbReference>
<name>A0A6P9E6J0_JUGRE</name>
<dbReference type="GO" id="GO:1990904">
    <property type="term" value="C:ribonucleoprotein complex"/>
    <property type="evidence" value="ECO:0000318"/>
    <property type="project" value="GO_Central"/>
</dbReference>
<feature type="compositionally biased region" description="Low complexity" evidence="4">
    <location>
        <begin position="506"/>
        <end position="534"/>
    </location>
</feature>
<dbReference type="InterPro" id="IPR000504">
    <property type="entry name" value="RRM_dom"/>
</dbReference>
<dbReference type="GO" id="GO:0005634">
    <property type="term" value="C:nucleus"/>
    <property type="evidence" value="ECO:0000318"/>
    <property type="project" value="GO_Central"/>
</dbReference>
<dbReference type="SMART" id="SM00456">
    <property type="entry name" value="WW"/>
    <property type="match status" value="1"/>
</dbReference>
<feature type="domain" description="RRM" evidence="6">
    <location>
        <begin position="350"/>
        <end position="430"/>
    </location>
</feature>
<feature type="region of interest" description="Disordered" evidence="4">
    <location>
        <begin position="504"/>
        <end position="580"/>
    </location>
</feature>
<organism evidence="7 8">
    <name type="scientific">Juglans regia</name>
    <name type="common">English walnut</name>
    <dbReference type="NCBI Taxonomy" id="51240"/>
    <lineage>
        <taxon>Eukaryota</taxon>
        <taxon>Viridiplantae</taxon>
        <taxon>Streptophyta</taxon>
        <taxon>Embryophyta</taxon>
        <taxon>Tracheophyta</taxon>
        <taxon>Spermatophyta</taxon>
        <taxon>Magnoliopsida</taxon>
        <taxon>eudicotyledons</taxon>
        <taxon>Gunneridae</taxon>
        <taxon>Pentapetalae</taxon>
        <taxon>rosids</taxon>
        <taxon>fabids</taxon>
        <taxon>Fagales</taxon>
        <taxon>Juglandaceae</taxon>
        <taxon>Juglans</taxon>
    </lineage>
</organism>
<feature type="compositionally biased region" description="Basic and acidic residues" evidence="4">
    <location>
        <begin position="121"/>
        <end position="136"/>
    </location>
</feature>
<keyword evidence="7" id="KW-1185">Reference proteome</keyword>
<evidence type="ECO:0000256" key="4">
    <source>
        <dbReference type="SAM" id="MobiDB-lite"/>
    </source>
</evidence>
<dbReference type="InParanoid" id="A0A6P9E6J0"/>
<evidence type="ECO:0000259" key="6">
    <source>
        <dbReference type="PROSITE" id="PS50102"/>
    </source>
</evidence>
<dbReference type="Pfam" id="PF00397">
    <property type="entry name" value="WW"/>
    <property type="match status" value="1"/>
</dbReference>
<feature type="region of interest" description="Disordered" evidence="4">
    <location>
        <begin position="121"/>
        <end position="193"/>
    </location>
</feature>
<feature type="domain" description="WW" evidence="5">
    <location>
        <begin position="589"/>
        <end position="622"/>
    </location>
</feature>
<dbReference type="GO" id="GO:0005737">
    <property type="term" value="C:cytoplasm"/>
    <property type="evidence" value="ECO:0000318"/>
    <property type="project" value="GO_Central"/>
</dbReference>
<dbReference type="SUPFAM" id="SSF51045">
    <property type="entry name" value="WW domain"/>
    <property type="match status" value="1"/>
</dbReference>
<dbReference type="SMART" id="SM00360">
    <property type="entry name" value="RRM"/>
    <property type="match status" value="2"/>
</dbReference>
<dbReference type="Pfam" id="PF13456">
    <property type="entry name" value="RVT_3"/>
    <property type="match status" value="1"/>
</dbReference>
<dbReference type="Gene3D" id="2.20.70.10">
    <property type="match status" value="1"/>
</dbReference>
<dbReference type="PROSITE" id="PS01159">
    <property type="entry name" value="WW_DOMAIN_1"/>
    <property type="match status" value="1"/>
</dbReference>
<feature type="compositionally biased region" description="Polar residues" evidence="4">
    <location>
        <begin position="563"/>
        <end position="579"/>
    </location>
</feature>
<dbReference type="FunCoup" id="A0A6P9E6J0">
    <property type="interactions" value="278"/>
</dbReference>
<evidence type="ECO:0000259" key="5">
    <source>
        <dbReference type="PROSITE" id="PS50020"/>
    </source>
</evidence>
<protein>
    <submittedName>
        <fullName evidence="8">Flowering time control protein FCA-like</fullName>
    </submittedName>
</protein>
<reference evidence="8" key="1">
    <citation type="submission" date="2025-08" db="UniProtKB">
        <authorList>
            <consortium name="RefSeq"/>
        </authorList>
    </citation>
    <scope>IDENTIFICATION</scope>
    <source>
        <tissue evidence="8">Leaves</tissue>
    </source>
</reference>
<dbReference type="KEGG" id="jre:109007191"/>
<dbReference type="InterPro" id="IPR001202">
    <property type="entry name" value="WW_dom"/>
</dbReference>
<evidence type="ECO:0000313" key="8">
    <source>
        <dbReference type="RefSeq" id="XP_035538477.1"/>
    </source>
</evidence>
<dbReference type="Proteomes" id="UP000235220">
    <property type="component" value="Chromosome 11"/>
</dbReference>